<reference evidence="2" key="1">
    <citation type="submission" date="2021-01" db="EMBL/GenBank/DDBJ databases">
        <authorList>
            <consortium name="Genoscope - CEA"/>
            <person name="William W."/>
        </authorList>
    </citation>
    <scope>NUCLEOTIDE SEQUENCE</scope>
</reference>
<evidence type="ECO:0000313" key="3">
    <source>
        <dbReference type="Proteomes" id="UP000692954"/>
    </source>
</evidence>
<feature type="repeat" description="WD" evidence="1">
    <location>
        <begin position="347"/>
        <end position="379"/>
    </location>
</feature>
<dbReference type="PANTHER" id="PTHR19920">
    <property type="entry name" value="WD40 PROTEIN CIAO1"/>
    <property type="match status" value="1"/>
</dbReference>
<organism evidence="2 3">
    <name type="scientific">Paramecium sonneborni</name>
    <dbReference type="NCBI Taxonomy" id="65129"/>
    <lineage>
        <taxon>Eukaryota</taxon>
        <taxon>Sar</taxon>
        <taxon>Alveolata</taxon>
        <taxon>Ciliophora</taxon>
        <taxon>Intramacronucleata</taxon>
        <taxon>Oligohymenophorea</taxon>
        <taxon>Peniculida</taxon>
        <taxon>Parameciidae</taxon>
        <taxon>Paramecium</taxon>
    </lineage>
</organism>
<dbReference type="OrthoDB" id="1367865at2759"/>
<dbReference type="Proteomes" id="UP000692954">
    <property type="component" value="Unassembled WGS sequence"/>
</dbReference>
<accession>A0A8S1MK72</accession>
<dbReference type="GO" id="GO:0016226">
    <property type="term" value="P:iron-sulfur cluster assembly"/>
    <property type="evidence" value="ECO:0007669"/>
    <property type="project" value="TreeGrafter"/>
</dbReference>
<feature type="repeat" description="WD" evidence="1">
    <location>
        <begin position="303"/>
        <end position="334"/>
    </location>
</feature>
<evidence type="ECO:0000313" key="2">
    <source>
        <dbReference type="EMBL" id="CAD8075454.1"/>
    </source>
</evidence>
<dbReference type="SMART" id="SM00320">
    <property type="entry name" value="WD40"/>
    <property type="match status" value="3"/>
</dbReference>
<dbReference type="PROSITE" id="PS50294">
    <property type="entry name" value="WD_REPEATS_REGION"/>
    <property type="match status" value="1"/>
</dbReference>
<dbReference type="Pfam" id="PF00400">
    <property type="entry name" value="WD40"/>
    <property type="match status" value="3"/>
</dbReference>
<protein>
    <recommendedName>
        <fullName evidence="4">WD40-repeat-containing domain</fullName>
    </recommendedName>
</protein>
<dbReference type="InterPro" id="IPR001680">
    <property type="entry name" value="WD40_rpt"/>
</dbReference>
<dbReference type="PANTHER" id="PTHR19920:SF0">
    <property type="entry name" value="CYTOSOLIC IRON-SULFUR PROTEIN ASSEMBLY PROTEIN CIAO1-RELATED"/>
    <property type="match status" value="1"/>
</dbReference>
<gene>
    <name evidence="2" type="ORF">PSON_ATCC_30995.1.T0330238</name>
</gene>
<evidence type="ECO:0000256" key="1">
    <source>
        <dbReference type="PROSITE-ProRule" id="PRU00221"/>
    </source>
</evidence>
<sequence length="503" mass="60430">MLKLHQQLIHCPIHKEKILSFNIEKHCPLNQRVLCKKCPTDGLKLNIEEVETLPQRQQINEKHLQTTTQFIQHINHQFNILRQSIIQELEHFKKELDNFMHPIINQKEKFDYFLVPESTLSLKDFQELGQLLAENIVIEEDQFILDFNKIVTSDHRQYIQQKFTDLELLLQFFRNINCNKEIEHQIQQRIQQQYEHNHNKIQKQSYQIVQSNQNILSFGINHDDSILVIGLQDKGQGIKDNLVVYLKNEQGNWELNQILQHHDSSVHHIYYSKKDDWFISISMDCKIILWKKQQNTWISNQLKQEHLNYIWNITTSELENIIVTCSEDSTIKIWFKQDDSIKCIQTLNRHIGPVYAIVLNNDNTVLCSGGEDKQLILWKYLEQQWEEFQVIAIHSKQIMAIQFYGLKNIIVQFENCIQFFDRKNGQCTEQINHNEYRIQNLLHFNEYLINYDFNGNLLVWIKKEENRWYIVQKQIYAHKIKYAYRRGNEFYIGEGNKIHRIQI</sequence>
<comment type="caution">
    <text evidence="2">The sequence shown here is derived from an EMBL/GenBank/DDBJ whole genome shotgun (WGS) entry which is preliminary data.</text>
</comment>
<keyword evidence="3" id="KW-1185">Reference proteome</keyword>
<proteinExistence type="predicted"/>
<dbReference type="AlphaFoldDB" id="A0A8S1MK72"/>
<evidence type="ECO:0008006" key="4">
    <source>
        <dbReference type="Google" id="ProtNLM"/>
    </source>
</evidence>
<name>A0A8S1MK72_9CILI</name>
<dbReference type="EMBL" id="CAJJDN010000033">
    <property type="protein sequence ID" value="CAD8075454.1"/>
    <property type="molecule type" value="Genomic_DNA"/>
</dbReference>
<dbReference type="GO" id="GO:0097361">
    <property type="term" value="C:cytosolic [4Fe-4S] assembly targeting complex"/>
    <property type="evidence" value="ECO:0007669"/>
    <property type="project" value="TreeGrafter"/>
</dbReference>
<dbReference type="PROSITE" id="PS50082">
    <property type="entry name" value="WD_REPEATS_2"/>
    <property type="match status" value="2"/>
</dbReference>
<keyword evidence="1" id="KW-0853">WD repeat</keyword>